<dbReference type="Pfam" id="PF05305">
    <property type="entry name" value="DUF732"/>
    <property type="match status" value="1"/>
</dbReference>
<evidence type="ECO:0000313" key="4">
    <source>
        <dbReference type="Proteomes" id="UP000252008"/>
    </source>
</evidence>
<feature type="domain" description="DUF732" evidence="2">
    <location>
        <begin position="32"/>
        <end position="109"/>
    </location>
</feature>
<dbReference type="AlphaFoldDB" id="A0A375YGX5"/>
<organism evidence="3 4">
    <name type="scientific">Mycolicibacterium parafortuitum</name>
    <name type="common">Mycobacterium parafortuitum</name>
    <dbReference type="NCBI Taxonomy" id="39692"/>
    <lineage>
        <taxon>Bacteria</taxon>
        <taxon>Bacillati</taxon>
        <taxon>Actinomycetota</taxon>
        <taxon>Actinomycetes</taxon>
        <taxon>Mycobacteriales</taxon>
        <taxon>Mycobacteriaceae</taxon>
        <taxon>Mycolicibacterium</taxon>
    </lineage>
</organism>
<keyword evidence="1" id="KW-0732">Signal</keyword>
<dbReference type="STRING" id="39692.BST38_18690"/>
<dbReference type="InterPro" id="IPR007969">
    <property type="entry name" value="DUF732"/>
</dbReference>
<evidence type="ECO:0000259" key="2">
    <source>
        <dbReference type="Pfam" id="PF05305"/>
    </source>
</evidence>
<reference evidence="3 4" key="1">
    <citation type="submission" date="2018-05" db="EMBL/GenBank/DDBJ databases">
        <authorList>
            <consortium name="IHU Genomes"/>
        </authorList>
    </citation>
    <scope>NUCLEOTIDE SEQUENCE [LARGE SCALE GENOMIC DNA]</scope>
    <source>
        <strain evidence="3 4">P7335</strain>
    </source>
</reference>
<evidence type="ECO:0000256" key="1">
    <source>
        <dbReference type="SAM" id="SignalP"/>
    </source>
</evidence>
<name>A0A375YGX5_MYCPF</name>
<gene>
    <name evidence="3" type="ORF">MPP7335_02119</name>
</gene>
<keyword evidence="4" id="KW-1185">Reference proteome</keyword>
<accession>A0A375YGX5</accession>
<dbReference type="RefSeq" id="WP_083145009.1">
    <property type="nucleotide sequence ID" value="NZ_MVID01000018.1"/>
</dbReference>
<protein>
    <recommendedName>
        <fullName evidence="2">DUF732 domain-containing protein</fullName>
    </recommendedName>
</protein>
<evidence type="ECO:0000313" key="3">
    <source>
        <dbReference type="EMBL" id="SRX80376.1"/>
    </source>
</evidence>
<proteinExistence type="predicted"/>
<feature type="chain" id="PRO_5016755219" description="DUF732 domain-containing protein" evidence="1">
    <location>
        <begin position="29"/>
        <end position="116"/>
    </location>
</feature>
<sequence length="116" mass="12362">MTRHRRTVTAALIAAGFALFGGLAPAHADSPDDRFAAYIDQIGIPRSPDQDLKAVGQRVCEMLTTGLQGNPNPAPAVRGVVGTLSKNANITKEQAVGLMRASSYVYCPQWGRLIGR</sequence>
<feature type="signal peptide" evidence="1">
    <location>
        <begin position="1"/>
        <end position="28"/>
    </location>
</feature>
<dbReference type="EMBL" id="UEGS01000001">
    <property type="protein sequence ID" value="SRX80376.1"/>
    <property type="molecule type" value="Genomic_DNA"/>
</dbReference>
<dbReference type="Proteomes" id="UP000252008">
    <property type="component" value="Unassembled WGS sequence"/>
</dbReference>